<dbReference type="InterPro" id="IPR007709">
    <property type="entry name" value="N-FG_amidohydro"/>
</dbReference>
<dbReference type="RefSeq" id="WP_074968475.1">
    <property type="nucleotide sequence ID" value="NZ_CBCRYP010000006.1"/>
</dbReference>
<evidence type="ECO:0000313" key="1">
    <source>
        <dbReference type="EMBL" id="SFH59991.1"/>
    </source>
</evidence>
<dbReference type="Proteomes" id="UP000183635">
    <property type="component" value="Unassembled WGS sequence"/>
</dbReference>
<name>A0A1I3BE67_9RHOB</name>
<organism evidence="1 2">
    <name type="scientific">Paracoccus aminovorans</name>
    <dbReference type="NCBI Taxonomy" id="34004"/>
    <lineage>
        <taxon>Bacteria</taxon>
        <taxon>Pseudomonadati</taxon>
        <taxon>Pseudomonadota</taxon>
        <taxon>Alphaproteobacteria</taxon>
        <taxon>Rhodobacterales</taxon>
        <taxon>Paracoccaceae</taxon>
        <taxon>Paracoccus</taxon>
    </lineage>
</organism>
<proteinExistence type="predicted"/>
<dbReference type="Pfam" id="PF05013">
    <property type="entry name" value="FGase"/>
    <property type="match status" value="1"/>
</dbReference>
<gene>
    <name evidence="1" type="ORF">SAMN04488021_12110</name>
</gene>
<accession>A0A1I3BE67</accession>
<dbReference type="Gene3D" id="3.40.630.40">
    <property type="entry name" value="Zn-dependent exopeptidases"/>
    <property type="match status" value="1"/>
</dbReference>
<reference evidence="1 2" key="1">
    <citation type="submission" date="2016-10" db="EMBL/GenBank/DDBJ databases">
        <authorList>
            <person name="de Groot N.N."/>
        </authorList>
    </citation>
    <scope>NUCLEOTIDE SEQUENCE [LARGE SCALE GENOMIC DNA]</scope>
    <source>
        <strain evidence="1 2">DSM 8537</strain>
    </source>
</reference>
<dbReference type="STRING" id="34004.SAMN04488021_12110"/>
<evidence type="ECO:0000313" key="2">
    <source>
        <dbReference type="Proteomes" id="UP000183635"/>
    </source>
</evidence>
<dbReference type="OrthoDB" id="9802050at2"/>
<dbReference type="GO" id="GO:0016787">
    <property type="term" value="F:hydrolase activity"/>
    <property type="evidence" value="ECO:0007669"/>
    <property type="project" value="UniProtKB-KW"/>
</dbReference>
<keyword evidence="1" id="KW-0378">Hydrolase</keyword>
<protein>
    <submittedName>
        <fullName evidence="1">N-formylglutamate amidohydrolase</fullName>
    </submittedName>
</protein>
<dbReference type="EMBL" id="FOPU01000021">
    <property type="protein sequence ID" value="SFH59991.1"/>
    <property type="molecule type" value="Genomic_DNA"/>
</dbReference>
<sequence>MNSEDSVFDLRRPDHWQSGVIFASPHSGCTYPDWFLAESRLDAQQLRSSEDAFVDQLILPALDHGAAVLTARVPRCLVDLNRGPEEIDPLVVQGALPRAMNPRIMAGLGVIPRVVSQGRSIHDRPMPRAEAESRLDRFWHPYHRALAGLIDEAVGRFGGAVLIDMHSMPRDALAHLPRPRPDMVLGDRNGVSAAPRISAAVAEAVAGEGFRLRRNSPFSGAYITATYGRPRGNVHVVQLELDRSLYMDEGRIEPRADFALFRARFARVLARLAQLRPDAGDTAIAAE</sequence>
<dbReference type="AlphaFoldDB" id="A0A1I3BE67"/>
<keyword evidence="2" id="KW-1185">Reference proteome</keyword>
<dbReference type="SUPFAM" id="SSF53187">
    <property type="entry name" value="Zn-dependent exopeptidases"/>
    <property type="match status" value="1"/>
</dbReference>